<evidence type="ECO:0000313" key="1">
    <source>
        <dbReference type="EMBL" id="MFC5500704.1"/>
    </source>
</evidence>
<name>A0ABW0NLU2_9MICO</name>
<evidence type="ECO:0000313" key="2">
    <source>
        <dbReference type="Proteomes" id="UP001596039"/>
    </source>
</evidence>
<dbReference type="Proteomes" id="UP001596039">
    <property type="component" value="Unassembled WGS sequence"/>
</dbReference>
<accession>A0ABW0NLU2</accession>
<proteinExistence type="predicted"/>
<gene>
    <name evidence="1" type="ORF">ACFPJ4_00465</name>
</gene>
<dbReference type="EMBL" id="JBHSMG010000001">
    <property type="protein sequence ID" value="MFC5500704.1"/>
    <property type="molecule type" value="Genomic_DNA"/>
</dbReference>
<keyword evidence="2" id="KW-1185">Reference proteome</keyword>
<sequence length="113" mass="12562">MMDAFAPLQDLLSSHRPRTGTLTRDGERLAVLCQYDWESGTWCACFIGPDGLEREQWSGPLIRSEVLDELDDEGIVWTPVGEIAAFMDRWFPLAELESTVSSMPSSGLGAGRR</sequence>
<protein>
    <recommendedName>
        <fullName evidence="3">DUF2750 domain-containing protein</fullName>
    </recommendedName>
</protein>
<reference evidence="2" key="1">
    <citation type="journal article" date="2019" name="Int. J. Syst. Evol. Microbiol.">
        <title>The Global Catalogue of Microorganisms (GCM) 10K type strain sequencing project: providing services to taxonomists for standard genome sequencing and annotation.</title>
        <authorList>
            <consortium name="The Broad Institute Genomics Platform"/>
            <consortium name="The Broad Institute Genome Sequencing Center for Infectious Disease"/>
            <person name="Wu L."/>
            <person name="Ma J."/>
        </authorList>
    </citation>
    <scope>NUCLEOTIDE SEQUENCE [LARGE SCALE GENOMIC DNA]</scope>
    <source>
        <strain evidence="2">CGMCC 4.6997</strain>
    </source>
</reference>
<organism evidence="1 2">
    <name type="scientific">Lysinimonas soli</name>
    <dbReference type="NCBI Taxonomy" id="1074233"/>
    <lineage>
        <taxon>Bacteria</taxon>
        <taxon>Bacillati</taxon>
        <taxon>Actinomycetota</taxon>
        <taxon>Actinomycetes</taxon>
        <taxon>Micrococcales</taxon>
        <taxon>Microbacteriaceae</taxon>
        <taxon>Lysinimonas</taxon>
    </lineage>
</organism>
<evidence type="ECO:0008006" key="3">
    <source>
        <dbReference type="Google" id="ProtNLM"/>
    </source>
</evidence>
<dbReference type="RefSeq" id="WP_386738301.1">
    <property type="nucleotide sequence ID" value="NZ_JBHSMG010000001.1"/>
</dbReference>
<comment type="caution">
    <text evidence="1">The sequence shown here is derived from an EMBL/GenBank/DDBJ whole genome shotgun (WGS) entry which is preliminary data.</text>
</comment>